<evidence type="ECO:0000256" key="8">
    <source>
        <dbReference type="ARBA" id="ARBA00051875"/>
    </source>
</evidence>
<evidence type="ECO:0000256" key="9">
    <source>
        <dbReference type="ARBA" id="ARBA00052017"/>
    </source>
</evidence>
<keyword evidence="3 10" id="KW-0479">Metal-binding</keyword>
<dbReference type="InterPro" id="IPR002637">
    <property type="entry name" value="RdgB/HAM1"/>
</dbReference>
<proteinExistence type="inferred from homology"/>
<evidence type="ECO:0000313" key="13">
    <source>
        <dbReference type="Proteomes" id="UP000269198"/>
    </source>
</evidence>
<comment type="catalytic activity">
    <reaction evidence="9 10">
        <text>XTP + H2O = XMP + diphosphate + H(+)</text>
        <dbReference type="Rhea" id="RHEA:28610"/>
        <dbReference type="ChEBI" id="CHEBI:15377"/>
        <dbReference type="ChEBI" id="CHEBI:15378"/>
        <dbReference type="ChEBI" id="CHEBI:33019"/>
        <dbReference type="ChEBI" id="CHEBI:57464"/>
        <dbReference type="ChEBI" id="CHEBI:61314"/>
        <dbReference type="EC" id="3.6.1.66"/>
    </reaction>
</comment>
<dbReference type="NCBIfam" id="TIGR00042">
    <property type="entry name" value="RdgB/HAM1 family non-canonical purine NTP pyrophosphatase"/>
    <property type="match status" value="1"/>
</dbReference>
<evidence type="ECO:0000256" key="5">
    <source>
        <dbReference type="ARBA" id="ARBA00022801"/>
    </source>
</evidence>
<reference evidence="12 13" key="1">
    <citation type="submission" date="2018-11" db="EMBL/GenBank/DDBJ databases">
        <title>The genome draft of YIM 96095.</title>
        <authorList>
            <person name="Tang S.-K."/>
            <person name="Chunyu W.-X."/>
            <person name="Feng Y.-Z."/>
        </authorList>
    </citation>
    <scope>NUCLEOTIDE SEQUENCE [LARGE SCALE GENOMIC DNA]</scope>
    <source>
        <strain evidence="12 13">YIM 96095</strain>
    </source>
</reference>
<dbReference type="GO" id="GO:0009146">
    <property type="term" value="P:purine nucleoside triphosphate catabolic process"/>
    <property type="evidence" value="ECO:0007669"/>
    <property type="project" value="UniProtKB-UniRule"/>
</dbReference>
<evidence type="ECO:0000256" key="2">
    <source>
        <dbReference type="ARBA" id="ARBA00011738"/>
    </source>
</evidence>
<sequence>MSDSTTVVLATRNTKKVPEIQAILTGAGWSTEVVGLDGYPGMPEVAETEPTFSGNALLKARAVARYTGLPALADDSGLRVDALNGMPGVLSARWSGRLGERSGDMDRANLELVLDQLADTPEERRGAEFVCAAVLVVPDGAENVVEGVLRGSLIGERRGDRGFGYDPIFVPEGESRTTAEMSAAEKNAISHRGKAFRLLAERVARARGWADAGTDTLSLD</sequence>
<feature type="binding site" evidence="10">
    <location>
        <position position="186"/>
    </location>
    <ligand>
        <name>substrate</name>
    </ligand>
</feature>
<dbReference type="OrthoDB" id="9807456at2"/>
<comment type="similarity">
    <text evidence="1 10 11">Belongs to the HAM1 NTPase family.</text>
</comment>
<comment type="caution">
    <text evidence="10">Lacks conserved residue(s) required for the propagation of feature annotation.</text>
</comment>
<dbReference type="EMBL" id="RJMB01000010">
    <property type="protein sequence ID" value="RNL84517.1"/>
    <property type="molecule type" value="Genomic_DNA"/>
</dbReference>
<name>A0A3N0E9L0_9ACTN</name>
<feature type="binding site" evidence="10">
    <location>
        <position position="76"/>
    </location>
    <ligand>
        <name>substrate</name>
    </ligand>
</feature>
<feature type="binding site" evidence="10">
    <location>
        <begin position="163"/>
        <end position="166"/>
    </location>
    <ligand>
        <name>substrate</name>
    </ligand>
</feature>
<evidence type="ECO:0000256" key="10">
    <source>
        <dbReference type="HAMAP-Rule" id="MF_01405"/>
    </source>
</evidence>
<dbReference type="CDD" id="cd00515">
    <property type="entry name" value="HAM1"/>
    <property type="match status" value="1"/>
</dbReference>
<comment type="function">
    <text evidence="10">Pyrophosphatase that catalyzes the hydrolysis of nucleoside triphosphates to their monophosphate derivatives, with a high preference for the non-canonical purine nucleotides XTP (xanthosine triphosphate), dITP (deoxyinosine triphosphate) and ITP. Seems to function as a house-cleaning enzyme that removes non-canonical purine nucleotides from the nucleotide pool, thus preventing their incorporation into DNA/RNA and avoiding chromosomal lesions.</text>
</comment>
<dbReference type="Gene3D" id="3.90.950.10">
    <property type="match status" value="1"/>
</dbReference>
<evidence type="ECO:0000256" key="3">
    <source>
        <dbReference type="ARBA" id="ARBA00022723"/>
    </source>
</evidence>
<dbReference type="InterPro" id="IPR020922">
    <property type="entry name" value="dITP/XTP_pyrophosphatase"/>
</dbReference>
<keyword evidence="5 10" id="KW-0378">Hydrolase</keyword>
<dbReference type="EC" id="3.6.1.66" evidence="10"/>
<dbReference type="SUPFAM" id="SSF52972">
    <property type="entry name" value="ITPase-like"/>
    <property type="match status" value="1"/>
</dbReference>
<evidence type="ECO:0000256" key="1">
    <source>
        <dbReference type="ARBA" id="ARBA00008023"/>
    </source>
</evidence>
<comment type="cofactor">
    <cofactor evidence="10">
        <name>Mg(2+)</name>
        <dbReference type="ChEBI" id="CHEBI:18420"/>
    </cofactor>
    <text evidence="10">Binds 1 Mg(2+) ion per subunit.</text>
</comment>
<feature type="active site" description="Proton acceptor" evidence="10">
    <location>
        <position position="75"/>
    </location>
</feature>
<protein>
    <recommendedName>
        <fullName evidence="10">dITP/XTP pyrophosphatase</fullName>
        <ecNumber evidence="10">3.6.1.66</ecNumber>
    </recommendedName>
    <alternativeName>
        <fullName evidence="10">Non-canonical purine NTP pyrophosphatase</fullName>
    </alternativeName>
    <alternativeName>
        <fullName evidence="10">Non-standard purine NTP pyrophosphatase</fullName>
    </alternativeName>
    <alternativeName>
        <fullName evidence="10">Nucleoside-triphosphate diphosphatase</fullName>
    </alternativeName>
    <alternativeName>
        <fullName evidence="10">Nucleoside-triphosphate pyrophosphatase</fullName>
        <shortName evidence="10">NTPase</shortName>
    </alternativeName>
</protein>
<dbReference type="GO" id="GO:0036222">
    <property type="term" value="F:XTP diphosphatase activity"/>
    <property type="evidence" value="ECO:0007669"/>
    <property type="project" value="UniProtKB-UniRule"/>
</dbReference>
<dbReference type="GO" id="GO:0000166">
    <property type="term" value="F:nucleotide binding"/>
    <property type="evidence" value="ECO:0007669"/>
    <property type="project" value="UniProtKB-KW"/>
</dbReference>
<feature type="binding site" evidence="10">
    <location>
        <begin position="191"/>
        <end position="192"/>
    </location>
    <ligand>
        <name>substrate</name>
    </ligand>
</feature>
<keyword evidence="7 10" id="KW-0546">Nucleotide metabolism</keyword>
<keyword evidence="4 10" id="KW-0547">Nucleotide-binding</keyword>
<dbReference type="Proteomes" id="UP000269198">
    <property type="component" value="Unassembled WGS sequence"/>
</dbReference>
<evidence type="ECO:0000256" key="6">
    <source>
        <dbReference type="ARBA" id="ARBA00022842"/>
    </source>
</evidence>
<comment type="catalytic activity">
    <reaction evidence="10">
        <text>ITP + H2O = IMP + diphosphate + H(+)</text>
        <dbReference type="Rhea" id="RHEA:29399"/>
        <dbReference type="ChEBI" id="CHEBI:15377"/>
        <dbReference type="ChEBI" id="CHEBI:15378"/>
        <dbReference type="ChEBI" id="CHEBI:33019"/>
        <dbReference type="ChEBI" id="CHEBI:58053"/>
        <dbReference type="ChEBI" id="CHEBI:61402"/>
        <dbReference type="EC" id="3.6.1.66"/>
    </reaction>
</comment>
<gene>
    <name evidence="12" type="primary">rdgB</name>
    <name evidence="12" type="ORF">EFW17_11370</name>
</gene>
<dbReference type="GO" id="GO:0005829">
    <property type="term" value="C:cytosol"/>
    <property type="evidence" value="ECO:0007669"/>
    <property type="project" value="TreeGrafter"/>
</dbReference>
<keyword evidence="13" id="KW-1185">Reference proteome</keyword>
<organism evidence="12 13">
    <name type="scientific">Halostreptopolyspora alba</name>
    <dbReference type="NCBI Taxonomy" id="2487137"/>
    <lineage>
        <taxon>Bacteria</taxon>
        <taxon>Bacillati</taxon>
        <taxon>Actinomycetota</taxon>
        <taxon>Actinomycetes</taxon>
        <taxon>Streptosporangiales</taxon>
        <taxon>Nocardiopsidaceae</taxon>
        <taxon>Halostreptopolyspora</taxon>
    </lineage>
</organism>
<dbReference type="HAMAP" id="MF_01405">
    <property type="entry name" value="Non_canon_purine_NTPase"/>
    <property type="match status" value="1"/>
</dbReference>
<comment type="catalytic activity">
    <reaction evidence="8 10">
        <text>dITP + H2O = dIMP + diphosphate + H(+)</text>
        <dbReference type="Rhea" id="RHEA:28342"/>
        <dbReference type="ChEBI" id="CHEBI:15377"/>
        <dbReference type="ChEBI" id="CHEBI:15378"/>
        <dbReference type="ChEBI" id="CHEBI:33019"/>
        <dbReference type="ChEBI" id="CHEBI:61194"/>
        <dbReference type="ChEBI" id="CHEBI:61382"/>
        <dbReference type="EC" id="3.6.1.66"/>
    </reaction>
</comment>
<dbReference type="RefSeq" id="WP_123201333.1">
    <property type="nucleotide sequence ID" value="NZ_RJMB01000010.1"/>
</dbReference>
<dbReference type="GO" id="GO:0046872">
    <property type="term" value="F:metal ion binding"/>
    <property type="evidence" value="ECO:0007669"/>
    <property type="project" value="UniProtKB-KW"/>
</dbReference>
<accession>A0A3N0E9L0</accession>
<dbReference type="AlphaFoldDB" id="A0A3N0E9L0"/>
<evidence type="ECO:0000256" key="11">
    <source>
        <dbReference type="RuleBase" id="RU003781"/>
    </source>
</evidence>
<dbReference type="PANTHER" id="PTHR11067:SF9">
    <property type="entry name" value="INOSINE TRIPHOSPHATE PYROPHOSPHATASE"/>
    <property type="match status" value="1"/>
</dbReference>
<dbReference type="GO" id="GO:0036220">
    <property type="term" value="F:ITP diphosphatase activity"/>
    <property type="evidence" value="ECO:0007669"/>
    <property type="project" value="UniProtKB-UniRule"/>
</dbReference>
<dbReference type="Pfam" id="PF01725">
    <property type="entry name" value="Ham1p_like"/>
    <property type="match status" value="1"/>
</dbReference>
<dbReference type="GO" id="GO:0017111">
    <property type="term" value="F:ribonucleoside triphosphate phosphatase activity"/>
    <property type="evidence" value="ECO:0007669"/>
    <property type="project" value="InterPro"/>
</dbReference>
<comment type="subunit">
    <text evidence="2 10">Homodimer.</text>
</comment>
<feature type="binding site" evidence="10">
    <location>
        <position position="75"/>
    </location>
    <ligand>
        <name>Mg(2+)</name>
        <dbReference type="ChEBI" id="CHEBI:18420"/>
    </ligand>
</feature>
<evidence type="ECO:0000256" key="4">
    <source>
        <dbReference type="ARBA" id="ARBA00022741"/>
    </source>
</evidence>
<dbReference type="GO" id="GO:0009117">
    <property type="term" value="P:nucleotide metabolic process"/>
    <property type="evidence" value="ECO:0007669"/>
    <property type="project" value="UniProtKB-KW"/>
</dbReference>
<dbReference type="FunFam" id="3.90.950.10:FF:000001">
    <property type="entry name" value="dITP/XTP pyrophosphatase"/>
    <property type="match status" value="1"/>
</dbReference>
<feature type="binding site" evidence="10">
    <location>
        <begin position="11"/>
        <end position="16"/>
    </location>
    <ligand>
        <name>substrate</name>
    </ligand>
</feature>
<evidence type="ECO:0000313" key="12">
    <source>
        <dbReference type="EMBL" id="RNL84517.1"/>
    </source>
</evidence>
<dbReference type="GO" id="GO:0035870">
    <property type="term" value="F:dITP diphosphatase activity"/>
    <property type="evidence" value="ECO:0007669"/>
    <property type="project" value="UniProtKB-UniRule"/>
</dbReference>
<comment type="caution">
    <text evidence="12">The sequence shown here is derived from an EMBL/GenBank/DDBJ whole genome shotgun (WGS) entry which is preliminary data.</text>
</comment>
<keyword evidence="6 10" id="KW-0460">Magnesium</keyword>
<dbReference type="PANTHER" id="PTHR11067">
    <property type="entry name" value="INOSINE TRIPHOSPHATE PYROPHOSPHATASE/HAM1 PROTEIN"/>
    <property type="match status" value="1"/>
</dbReference>
<evidence type="ECO:0000256" key="7">
    <source>
        <dbReference type="ARBA" id="ARBA00023080"/>
    </source>
</evidence>
<dbReference type="InterPro" id="IPR029001">
    <property type="entry name" value="ITPase-like_fam"/>
</dbReference>